<dbReference type="InterPro" id="IPR036410">
    <property type="entry name" value="HSP_DnaJ_Cys-rich_dom_sf"/>
</dbReference>
<dbReference type="AlphaFoldDB" id="A0A6I6J281"/>
<accession>A0A6I6J281</accession>
<name>A0A6I6J281_9RHOB</name>
<dbReference type="EMBL" id="CP034348">
    <property type="protein sequence ID" value="QGX98878.1"/>
    <property type="molecule type" value="Genomic_DNA"/>
</dbReference>
<dbReference type="RefSeq" id="WP_157707560.1">
    <property type="nucleotide sequence ID" value="NZ_CP034348.1"/>
</dbReference>
<keyword evidence="2" id="KW-1185">Reference proteome</keyword>
<evidence type="ECO:0000313" key="2">
    <source>
        <dbReference type="Proteomes" id="UP000428330"/>
    </source>
</evidence>
<protein>
    <submittedName>
        <fullName evidence="1">Uncharacterized protein</fullName>
    </submittedName>
</protein>
<dbReference type="SUPFAM" id="SSF57938">
    <property type="entry name" value="DnaJ/Hsp40 cysteine-rich domain"/>
    <property type="match status" value="1"/>
</dbReference>
<evidence type="ECO:0000313" key="1">
    <source>
        <dbReference type="EMBL" id="QGX98878.1"/>
    </source>
</evidence>
<dbReference type="OrthoDB" id="7744672at2"/>
<reference evidence="2" key="1">
    <citation type="submission" date="2018-12" db="EMBL/GenBank/DDBJ databases">
        <title>Complete genome sequence of Roseovarius sp. MME-070.</title>
        <authorList>
            <person name="Nam Y.-D."/>
            <person name="Kang J."/>
            <person name="Chung W.-H."/>
            <person name="Park Y.S."/>
        </authorList>
    </citation>
    <scope>NUCLEOTIDE SEQUENCE [LARGE SCALE GENOMIC DNA]</scope>
    <source>
        <strain evidence="2">MME-070</strain>
    </source>
</reference>
<sequence length="82" mass="8751">MSKLDTYTPHVHSAARKRANAHVKSRCNRCRGSGDAPCTICGGKGEVLQGKTMQGGPIFARCQGCYGRRVTRCACCSGEGFV</sequence>
<organism evidence="1 2">
    <name type="scientific">Roseovarius faecimaris</name>
    <dbReference type="NCBI Taxonomy" id="2494550"/>
    <lineage>
        <taxon>Bacteria</taxon>
        <taxon>Pseudomonadati</taxon>
        <taxon>Pseudomonadota</taxon>
        <taxon>Alphaproteobacteria</taxon>
        <taxon>Rhodobacterales</taxon>
        <taxon>Roseobacteraceae</taxon>
        <taxon>Roseovarius</taxon>
    </lineage>
</organism>
<dbReference type="KEGG" id="rom:EI983_11585"/>
<proteinExistence type="predicted"/>
<dbReference type="Proteomes" id="UP000428330">
    <property type="component" value="Chromosome"/>
</dbReference>
<gene>
    <name evidence="1" type="ORF">EI983_11585</name>
</gene>